<gene>
    <name evidence="1" type="ORF">Cenrod_2419</name>
</gene>
<evidence type="ECO:0000313" key="2">
    <source>
        <dbReference type="Proteomes" id="UP000017184"/>
    </source>
</evidence>
<evidence type="ECO:0000313" key="1">
    <source>
        <dbReference type="EMBL" id="AGX88477.1"/>
    </source>
</evidence>
<proteinExistence type="predicted"/>
<dbReference type="EMBL" id="CP004885">
    <property type="protein sequence ID" value="AGX88477.1"/>
    <property type="molecule type" value="Genomic_DNA"/>
</dbReference>
<sequence>MCYGKQWRWPRTKIKNLLALGISLKSAIQHGVSSKSYWQMFRTPVINQAISNVWLQEQGLLSVKDLWCKAQGYTGRKRKTLSSEPTC</sequence>
<protein>
    <submittedName>
        <fullName evidence="1">Group II intron maturase-specific domain protein</fullName>
    </submittedName>
</protein>
<name>U5NAQ1_9BURK</name>
<reference evidence="1 2" key="1">
    <citation type="journal article" date="2013" name="Genome Biol.">
        <title>Genomic analysis reveals key aspects of prokaryotic symbiosis in the phototrophic consortium "Chlorochromatium aggregatum".</title>
        <authorList>
            <person name="Liu Z."/>
            <person name="Muller J."/>
            <person name="Li T."/>
            <person name="Alvey R.M."/>
            <person name="Vogl K."/>
            <person name="Frigaard N.U."/>
            <person name="Rockwell N.C."/>
            <person name="Boyd E.S."/>
            <person name="Tomsho L.P."/>
            <person name="Schuster S.C."/>
            <person name="Henke P."/>
            <person name="Rohde M."/>
            <person name="Overmann J."/>
            <person name="Bryant D.A."/>
        </authorList>
    </citation>
    <scope>NUCLEOTIDE SEQUENCE [LARGE SCALE GENOMIC DNA]</scope>
    <source>
        <strain evidence="1">CR</strain>
    </source>
</reference>
<accession>U5NAQ1</accession>
<dbReference type="AlphaFoldDB" id="U5NAQ1"/>
<dbReference type="STRING" id="946483.Cenrod_2419"/>
<keyword evidence="2" id="KW-1185">Reference proteome</keyword>
<dbReference type="HOGENOM" id="CLU_163203_0_0_4"/>
<dbReference type="KEGG" id="cbx:Cenrod_2419"/>
<organism evidence="1 2">
    <name type="scientific">Candidatus Symbiobacter mobilis CR</name>
    <dbReference type="NCBI Taxonomy" id="946483"/>
    <lineage>
        <taxon>Bacteria</taxon>
        <taxon>Pseudomonadati</taxon>
        <taxon>Pseudomonadota</taxon>
        <taxon>Betaproteobacteria</taxon>
        <taxon>Burkholderiales</taxon>
        <taxon>Comamonadaceae</taxon>
    </lineage>
</organism>
<dbReference type="Proteomes" id="UP000017184">
    <property type="component" value="Chromosome"/>
</dbReference>
<dbReference type="eggNOG" id="COG3344">
    <property type="taxonomic scope" value="Bacteria"/>
</dbReference>